<evidence type="ECO:0000313" key="5">
    <source>
        <dbReference type="EMBL" id="AET39946.1"/>
    </source>
</evidence>
<dbReference type="OrthoDB" id="1725934at2759"/>
<keyword evidence="1" id="KW-0256">Endoplasmic reticulum</keyword>
<feature type="transmembrane region" description="Helical" evidence="1">
    <location>
        <begin position="78"/>
        <end position="96"/>
    </location>
</feature>
<dbReference type="Proteomes" id="UP000006790">
    <property type="component" value="Chromosome 5"/>
</dbReference>
<comment type="similarity">
    <text evidence="1">Belongs to the lunapark family.</text>
</comment>
<protein>
    <recommendedName>
        <fullName evidence="1">Endoplasmic reticulum junction formation protein lunapark</fullName>
    </recommendedName>
</protein>
<reference evidence="5 6" key="1">
    <citation type="journal article" date="2011" name="G3 (Bethesda)">
        <title>Genome evolution in the Eremothecium clade of the Saccharomyces complex revealed by comparative genomics.</title>
        <authorList>
            <person name="Wendland J."/>
            <person name="Walther A."/>
        </authorList>
    </citation>
    <scope>NUCLEOTIDE SEQUENCE [LARGE SCALE GENOMIC DNA]</scope>
    <source>
        <strain evidence="6">CBS 270.75 / DBVPG 7215 / KCTC 17166 / NRRL Y-17582</strain>
    </source>
</reference>
<dbReference type="OMA" id="ILFKWAL"/>
<dbReference type="PANTHER" id="PTHR22166:SF12">
    <property type="entry name" value="ENDOPLASMIC RETICULUM JUNCTION FORMATION PROTEIN LUNAPARK"/>
    <property type="match status" value="1"/>
</dbReference>
<feature type="transmembrane region" description="Helical" evidence="1">
    <location>
        <begin position="53"/>
        <end position="72"/>
    </location>
</feature>
<keyword evidence="1" id="KW-0812">Transmembrane</keyword>
<dbReference type="FunCoup" id="I6ND04">
    <property type="interactions" value="30"/>
</dbReference>
<feature type="domain" description="Lunapark zinc ribbon" evidence="4">
    <location>
        <begin position="195"/>
        <end position="245"/>
    </location>
</feature>
<dbReference type="GO" id="GO:0008270">
    <property type="term" value="F:zinc ion binding"/>
    <property type="evidence" value="ECO:0007669"/>
    <property type="project" value="UniProtKB-KW"/>
</dbReference>
<organism evidence="5 6">
    <name type="scientific">Eremothecium cymbalariae (strain CBS 270.75 / DBVPG 7215 / KCTC 17166 / NRRL Y-17582)</name>
    <name type="common">Yeast</name>
    <dbReference type="NCBI Taxonomy" id="931890"/>
    <lineage>
        <taxon>Eukaryota</taxon>
        <taxon>Fungi</taxon>
        <taxon>Dikarya</taxon>
        <taxon>Ascomycota</taxon>
        <taxon>Saccharomycotina</taxon>
        <taxon>Saccharomycetes</taxon>
        <taxon>Saccharomycetales</taxon>
        <taxon>Saccharomycetaceae</taxon>
        <taxon>Eremothecium</taxon>
    </lineage>
</organism>
<feature type="coiled-coil region" evidence="2">
    <location>
        <begin position="152"/>
        <end position="186"/>
    </location>
</feature>
<evidence type="ECO:0000313" key="6">
    <source>
        <dbReference type="Proteomes" id="UP000006790"/>
    </source>
</evidence>
<sequence>MLNALRGIVRGKPKDHVINRYTKDLAAITTTIHDLQRGLTRNDDLLKLWQRGLIFYGSTIIVIGLGIVYAKFFDIKAVVISLVLSLFVMLVLKRALTQLFQYQRSRIINKLNKARVLHQEKLEELKKETNFYSTNSLIQRFSSGQNQAEDALTLMDEEVKSKYEELRGLQKELKKLKTQVKGKSAKETKEQTDKWFDKVLGVLAGDDISTENRVVPLICKKCEQHTGCYILQNTSWKYVCPNCGWLSEKVEDEPPATESQKAPKDQKPKKEPLADKGAKDHVSSKKG</sequence>
<dbReference type="eggNOG" id="KOG2846">
    <property type="taxonomic scope" value="Eukaryota"/>
</dbReference>
<keyword evidence="1" id="KW-0862">Zinc</keyword>
<dbReference type="KEGG" id="erc:Ecym_5172"/>
<dbReference type="GO" id="GO:1903373">
    <property type="term" value="P:positive regulation of endoplasmic reticulum tubular network organization"/>
    <property type="evidence" value="ECO:0007669"/>
    <property type="project" value="UniProtKB-UniRule"/>
</dbReference>
<dbReference type="EMBL" id="CP002501">
    <property type="protein sequence ID" value="AET39946.1"/>
    <property type="molecule type" value="Genomic_DNA"/>
</dbReference>
<evidence type="ECO:0000256" key="1">
    <source>
        <dbReference type="RuleBase" id="RU367073"/>
    </source>
</evidence>
<dbReference type="AlphaFoldDB" id="I6ND04"/>
<dbReference type="GO" id="GO:0071788">
    <property type="term" value="P:endoplasmic reticulum tubular network maintenance"/>
    <property type="evidence" value="ECO:0007669"/>
    <property type="project" value="UniProtKB-UniRule"/>
</dbReference>
<dbReference type="GO" id="GO:0098826">
    <property type="term" value="C:endoplasmic reticulum tubular network membrane"/>
    <property type="evidence" value="ECO:0007669"/>
    <property type="project" value="UniProtKB-UniRule"/>
</dbReference>
<evidence type="ECO:0000259" key="4">
    <source>
        <dbReference type="Pfam" id="PF10058"/>
    </source>
</evidence>
<keyword evidence="1" id="KW-0472">Membrane</keyword>
<keyword evidence="1" id="KW-0479">Metal-binding</keyword>
<accession>I6ND04</accession>
<comment type="function">
    <text evidence="1">Plays a role in determining ER morphology.</text>
</comment>
<evidence type="ECO:0000256" key="2">
    <source>
        <dbReference type="SAM" id="Coils"/>
    </source>
</evidence>
<dbReference type="InterPro" id="IPR040115">
    <property type="entry name" value="Lnp"/>
</dbReference>
<name>I6ND04_ERECY</name>
<dbReference type="GeneID" id="11470357"/>
<feature type="region of interest" description="Disordered" evidence="3">
    <location>
        <begin position="250"/>
        <end position="287"/>
    </location>
</feature>
<dbReference type="GO" id="GO:0006999">
    <property type="term" value="P:nuclear pore organization"/>
    <property type="evidence" value="ECO:0007669"/>
    <property type="project" value="EnsemblFungi"/>
</dbReference>
<dbReference type="HOGENOM" id="CLU_089708_0_0_1"/>
<dbReference type="InterPro" id="IPR019273">
    <property type="entry name" value="Lunapark_Znf"/>
</dbReference>
<keyword evidence="1" id="KW-1133">Transmembrane helix</keyword>
<keyword evidence="1" id="KW-0863">Zinc-finger</keyword>
<dbReference type="RefSeq" id="XP_003646763.1">
    <property type="nucleotide sequence ID" value="XM_003646715.1"/>
</dbReference>
<dbReference type="GO" id="GO:0061709">
    <property type="term" value="P:reticulophagy"/>
    <property type="evidence" value="ECO:0007669"/>
    <property type="project" value="EnsemblFungi"/>
</dbReference>
<dbReference type="Pfam" id="PF10058">
    <property type="entry name" value="Zn_ribbon_10"/>
    <property type="match status" value="1"/>
</dbReference>
<comment type="subcellular location">
    <subcellularLocation>
        <location evidence="1">Endoplasmic reticulum membrane</location>
        <topology evidence="1">Multi-pass membrane protein</topology>
    </subcellularLocation>
</comment>
<dbReference type="PANTHER" id="PTHR22166">
    <property type="entry name" value="ENDOPLASMIC RETICULUM JUNCTION FORMATION PROTEIN LUNAPARK"/>
    <property type="match status" value="1"/>
</dbReference>
<keyword evidence="2" id="KW-0175">Coiled coil</keyword>
<evidence type="ECO:0000256" key="3">
    <source>
        <dbReference type="SAM" id="MobiDB-lite"/>
    </source>
</evidence>
<comment type="domain">
    <text evidence="1">The C4-type zinc finger motif is necessary both for its ER three-way tubular junction localization and formation.</text>
</comment>
<dbReference type="STRING" id="931890.I6ND04"/>
<keyword evidence="6" id="KW-1185">Reference proteome</keyword>
<gene>
    <name evidence="5" type="ordered locus">Ecym_5172</name>
</gene>
<dbReference type="GO" id="GO:0034976">
    <property type="term" value="P:response to endoplasmic reticulum stress"/>
    <property type="evidence" value="ECO:0007669"/>
    <property type="project" value="EnsemblFungi"/>
</dbReference>
<proteinExistence type="inferred from homology"/>
<feature type="compositionally biased region" description="Basic and acidic residues" evidence="3">
    <location>
        <begin position="261"/>
        <end position="287"/>
    </location>
</feature>
<dbReference type="InParanoid" id="I6ND04"/>